<dbReference type="AlphaFoldDB" id="A0A9D4U4Q1"/>
<feature type="signal peptide" evidence="2">
    <location>
        <begin position="1"/>
        <end position="20"/>
    </location>
</feature>
<proteinExistence type="predicted"/>
<feature type="compositionally biased region" description="Pro residues" evidence="1">
    <location>
        <begin position="42"/>
        <end position="68"/>
    </location>
</feature>
<dbReference type="PANTHER" id="PTHR38360:SF1">
    <property type="entry name" value="F12P19.7"/>
    <property type="match status" value="1"/>
</dbReference>
<feature type="chain" id="PRO_5039711066" evidence="2">
    <location>
        <begin position="21"/>
        <end position="473"/>
    </location>
</feature>
<feature type="region of interest" description="Disordered" evidence="1">
    <location>
        <begin position="39"/>
        <end position="81"/>
    </location>
</feature>
<evidence type="ECO:0000256" key="2">
    <source>
        <dbReference type="SAM" id="SignalP"/>
    </source>
</evidence>
<keyword evidence="2" id="KW-0732">Signal</keyword>
<reference evidence="3" key="1">
    <citation type="submission" date="2021-01" db="EMBL/GenBank/DDBJ databases">
        <title>Adiantum capillus-veneris genome.</title>
        <authorList>
            <person name="Fang Y."/>
            <person name="Liao Q."/>
        </authorList>
    </citation>
    <scope>NUCLEOTIDE SEQUENCE</scope>
    <source>
        <strain evidence="3">H3</strain>
        <tissue evidence="3">Leaf</tissue>
    </source>
</reference>
<comment type="caution">
    <text evidence="3">The sequence shown here is derived from an EMBL/GenBank/DDBJ whole genome shotgun (WGS) entry which is preliminary data.</text>
</comment>
<dbReference type="PANTHER" id="PTHR38360">
    <property type="entry name" value="OS03G0120000 PROTEIN"/>
    <property type="match status" value="1"/>
</dbReference>
<accession>A0A9D4U4Q1</accession>
<evidence type="ECO:0000313" key="3">
    <source>
        <dbReference type="EMBL" id="KAI5060389.1"/>
    </source>
</evidence>
<dbReference type="OrthoDB" id="409848at2759"/>
<gene>
    <name evidence="3" type="ORF">GOP47_0024809</name>
</gene>
<organism evidence="3 4">
    <name type="scientific">Adiantum capillus-veneris</name>
    <name type="common">Maidenhair fern</name>
    <dbReference type="NCBI Taxonomy" id="13818"/>
    <lineage>
        <taxon>Eukaryota</taxon>
        <taxon>Viridiplantae</taxon>
        <taxon>Streptophyta</taxon>
        <taxon>Embryophyta</taxon>
        <taxon>Tracheophyta</taxon>
        <taxon>Polypodiopsida</taxon>
        <taxon>Polypodiidae</taxon>
        <taxon>Polypodiales</taxon>
        <taxon>Pteridineae</taxon>
        <taxon>Pteridaceae</taxon>
        <taxon>Vittarioideae</taxon>
        <taxon>Adiantum</taxon>
    </lineage>
</organism>
<evidence type="ECO:0000313" key="4">
    <source>
        <dbReference type="Proteomes" id="UP000886520"/>
    </source>
</evidence>
<keyword evidence="4" id="KW-1185">Reference proteome</keyword>
<sequence length="473" mass="52588">MLQILCLFIVFMCFWHESCSYHYSNGHDIFKSFKTKAKKYHPPPPAHRMYPPPPPPPAPANPSQPPAPTGRTKSPSTKPGQAPLAVVESEAAFTLYHGRNFKVIQNLFYNFTYLLLQQVGDSIGKDWDLNISVFPDPLTNFTLDTSSAVGFLELLGCVGKLKGVPVSFGVASPCISQLILQGTIPTVELDNSSVDLNATSLNVTFEALFGSSTNVQLPGRGQNQSNYVSFDSSIDRGPLQRAEWIKFLASFVDMEQRANIVYDKIQSNYQCLNASGKGNNVSKPLVAWASYSMDLGVWTFSNDPYKLQLNLDAGGLNLDYANLSVFFNMSIEANVEDFHTIASTLDVMIDETYIPDPSGYTWDNLTTSANITDKSAFPFLVHKRLWRHDKRIGINNALDWMEGANAQPQVVLRDLIEVLYPPLNDGRGYNITYFRNIAIGESFVNTTTSECPRVDMTSALEPTIIPCTNQSRF</sequence>
<name>A0A9D4U4Q1_ADICA</name>
<dbReference type="Proteomes" id="UP000886520">
    <property type="component" value="Chromosome 24"/>
</dbReference>
<protein>
    <submittedName>
        <fullName evidence="3">Uncharacterized protein</fullName>
    </submittedName>
</protein>
<evidence type="ECO:0000256" key="1">
    <source>
        <dbReference type="SAM" id="MobiDB-lite"/>
    </source>
</evidence>
<dbReference type="EMBL" id="JABFUD020000024">
    <property type="protein sequence ID" value="KAI5060389.1"/>
    <property type="molecule type" value="Genomic_DNA"/>
</dbReference>